<reference evidence="9 11" key="1">
    <citation type="submission" date="2014-08" db="EMBL/GenBank/DDBJ databases">
        <authorList>
            <person name="Sisinthy S."/>
        </authorList>
    </citation>
    <scope>NUCLEOTIDE SEQUENCE [LARGE SCALE GENOMIC DNA]</scope>
    <source>
        <strain evidence="9 11">RuG17</strain>
    </source>
</reference>
<reference evidence="10 12" key="2">
    <citation type="submission" date="2020-08" db="EMBL/GenBank/DDBJ databases">
        <title>Sequencing the genomes of 1000 actinobacteria strains.</title>
        <authorList>
            <person name="Klenk H.-P."/>
        </authorList>
    </citation>
    <scope>NUCLEOTIDE SEQUENCE [LARGE SCALE GENOMIC DNA]</scope>
    <source>
        <strain evidence="10 12">DSM 21065</strain>
    </source>
</reference>
<keyword evidence="2 8" id="KW-0699">rRNA-binding</keyword>
<organism evidence="9 11">
    <name type="scientific">Cryobacterium roopkundense</name>
    <dbReference type="NCBI Taxonomy" id="1001240"/>
    <lineage>
        <taxon>Bacteria</taxon>
        <taxon>Bacillati</taxon>
        <taxon>Actinomycetota</taxon>
        <taxon>Actinomycetes</taxon>
        <taxon>Micrococcales</taxon>
        <taxon>Microbacteriaceae</taxon>
        <taxon>Cryobacterium</taxon>
    </lineage>
</organism>
<protein>
    <recommendedName>
        <fullName evidence="6 8">Small ribosomal subunit protein uS8</fullName>
    </recommendedName>
</protein>
<dbReference type="GO" id="GO:0005737">
    <property type="term" value="C:cytoplasm"/>
    <property type="evidence" value="ECO:0007669"/>
    <property type="project" value="UniProtKB-ARBA"/>
</dbReference>
<proteinExistence type="inferred from homology"/>
<keyword evidence="3 8" id="KW-0694">RNA-binding</keyword>
<dbReference type="Gene3D" id="3.30.1490.10">
    <property type="match status" value="1"/>
</dbReference>
<evidence type="ECO:0000256" key="6">
    <source>
        <dbReference type="ARBA" id="ARBA00035258"/>
    </source>
</evidence>
<dbReference type="STRING" id="1001240.GY21_00995"/>
<evidence type="ECO:0000313" key="12">
    <source>
        <dbReference type="Proteomes" id="UP000561726"/>
    </source>
</evidence>
<comment type="similarity">
    <text evidence="1 8">Belongs to the universal ribosomal protein uS8 family.</text>
</comment>
<dbReference type="FunFam" id="3.30.1490.10:FF:000001">
    <property type="entry name" value="30S ribosomal protein S8"/>
    <property type="match status" value="1"/>
</dbReference>
<dbReference type="EMBL" id="JPXF01000002">
    <property type="protein sequence ID" value="KGJ82376.1"/>
    <property type="molecule type" value="Genomic_DNA"/>
</dbReference>
<dbReference type="FunFam" id="3.30.1370.30:FF:000002">
    <property type="entry name" value="30S ribosomal protein S8"/>
    <property type="match status" value="1"/>
</dbReference>
<evidence type="ECO:0000313" key="11">
    <source>
        <dbReference type="Proteomes" id="UP000029864"/>
    </source>
</evidence>
<evidence type="ECO:0000256" key="8">
    <source>
        <dbReference type="HAMAP-Rule" id="MF_01302"/>
    </source>
</evidence>
<dbReference type="Pfam" id="PF00410">
    <property type="entry name" value="Ribosomal_S8"/>
    <property type="match status" value="1"/>
</dbReference>
<evidence type="ECO:0000256" key="3">
    <source>
        <dbReference type="ARBA" id="ARBA00022884"/>
    </source>
</evidence>
<dbReference type="AlphaFoldDB" id="A0A099JW30"/>
<evidence type="ECO:0000256" key="4">
    <source>
        <dbReference type="ARBA" id="ARBA00022980"/>
    </source>
</evidence>
<keyword evidence="4 8" id="KW-0689">Ribosomal protein</keyword>
<accession>A0A099JW30</accession>
<dbReference type="GO" id="GO:0003735">
    <property type="term" value="F:structural constituent of ribosome"/>
    <property type="evidence" value="ECO:0007669"/>
    <property type="project" value="InterPro"/>
</dbReference>
<dbReference type="InterPro" id="IPR000630">
    <property type="entry name" value="Ribosomal_uS8"/>
</dbReference>
<evidence type="ECO:0000256" key="7">
    <source>
        <dbReference type="ARBA" id="ARBA00046740"/>
    </source>
</evidence>
<dbReference type="Proteomes" id="UP000029864">
    <property type="component" value="Unassembled WGS sequence"/>
</dbReference>
<dbReference type="Gene3D" id="3.30.1370.30">
    <property type="match status" value="1"/>
</dbReference>
<evidence type="ECO:0000256" key="5">
    <source>
        <dbReference type="ARBA" id="ARBA00023274"/>
    </source>
</evidence>
<dbReference type="NCBIfam" id="NF001109">
    <property type="entry name" value="PRK00136.1"/>
    <property type="match status" value="1"/>
</dbReference>
<comment type="subunit">
    <text evidence="7 8">Part of the 30S ribosomal subunit. Contacts proteins S5 and S12.</text>
</comment>
<dbReference type="GO" id="GO:1990904">
    <property type="term" value="C:ribonucleoprotein complex"/>
    <property type="evidence" value="ECO:0007669"/>
    <property type="project" value="UniProtKB-KW"/>
</dbReference>
<dbReference type="PANTHER" id="PTHR11758">
    <property type="entry name" value="40S RIBOSOMAL PROTEIN S15A"/>
    <property type="match status" value="1"/>
</dbReference>
<keyword evidence="5 8" id="KW-0687">Ribonucleoprotein</keyword>
<evidence type="ECO:0000313" key="10">
    <source>
        <dbReference type="EMBL" id="MBB5639541.1"/>
    </source>
</evidence>
<dbReference type="GO" id="GO:0019843">
    <property type="term" value="F:rRNA binding"/>
    <property type="evidence" value="ECO:0007669"/>
    <property type="project" value="UniProtKB-UniRule"/>
</dbReference>
<name>A0A099JW30_9MICO</name>
<dbReference type="eggNOG" id="COG0096">
    <property type="taxonomic scope" value="Bacteria"/>
</dbReference>
<gene>
    <name evidence="8" type="primary">rpsH</name>
    <name evidence="10" type="ORF">BJ997_000089</name>
    <name evidence="9" type="ORF">GY21_00995</name>
</gene>
<dbReference type="HAMAP" id="MF_01302_B">
    <property type="entry name" value="Ribosomal_uS8_B"/>
    <property type="match status" value="1"/>
</dbReference>
<dbReference type="SUPFAM" id="SSF56047">
    <property type="entry name" value="Ribosomal protein S8"/>
    <property type="match status" value="1"/>
</dbReference>
<dbReference type="EMBL" id="JACHBQ010000001">
    <property type="protein sequence ID" value="MBB5639541.1"/>
    <property type="molecule type" value="Genomic_DNA"/>
</dbReference>
<dbReference type="Proteomes" id="UP000561726">
    <property type="component" value="Unassembled WGS sequence"/>
</dbReference>
<evidence type="ECO:0000256" key="2">
    <source>
        <dbReference type="ARBA" id="ARBA00022730"/>
    </source>
</evidence>
<comment type="caution">
    <text evidence="9">The sequence shown here is derived from an EMBL/GenBank/DDBJ whole genome shotgun (WGS) entry which is preliminary data.</text>
</comment>
<keyword evidence="11" id="KW-1185">Reference proteome</keyword>
<dbReference type="OrthoDB" id="9802617at2"/>
<comment type="function">
    <text evidence="8">One of the primary rRNA binding proteins, it binds directly to 16S rRNA central domain where it helps coordinate assembly of the platform of the 30S subunit.</text>
</comment>
<sequence length="132" mass="14261">MTMTDPVADMLTRLRNANSAYHDTVSMPHSKLKAHIADILKAQGYISAWTVTDARVGHTLTLDLKFGPNRERSIVGIKRVSKPGLRVYAKSTEIPTVLGGLGVAILSTSSGLLTDRQAEKKGVGGEVLAYVW</sequence>
<dbReference type="InterPro" id="IPR035987">
    <property type="entry name" value="Ribosomal_uS8_sf"/>
</dbReference>
<dbReference type="GO" id="GO:0006412">
    <property type="term" value="P:translation"/>
    <property type="evidence" value="ECO:0007669"/>
    <property type="project" value="UniProtKB-UniRule"/>
</dbReference>
<evidence type="ECO:0000313" key="9">
    <source>
        <dbReference type="EMBL" id="KGJ82376.1"/>
    </source>
</evidence>
<dbReference type="GO" id="GO:0005840">
    <property type="term" value="C:ribosome"/>
    <property type="evidence" value="ECO:0007669"/>
    <property type="project" value="UniProtKB-KW"/>
</dbReference>
<dbReference type="RefSeq" id="WP_035834623.1">
    <property type="nucleotide sequence ID" value="NZ_JACHBQ010000001.1"/>
</dbReference>
<evidence type="ECO:0000256" key="1">
    <source>
        <dbReference type="ARBA" id="ARBA00006471"/>
    </source>
</evidence>